<dbReference type="AlphaFoldDB" id="A0A224Y6G1"/>
<accession>A0A224Y6G1</accession>
<organism evidence="1">
    <name type="scientific">Panstrongylus lignarius</name>
    <dbReference type="NCBI Taxonomy" id="156445"/>
    <lineage>
        <taxon>Eukaryota</taxon>
        <taxon>Metazoa</taxon>
        <taxon>Ecdysozoa</taxon>
        <taxon>Arthropoda</taxon>
        <taxon>Hexapoda</taxon>
        <taxon>Insecta</taxon>
        <taxon>Pterygota</taxon>
        <taxon>Neoptera</taxon>
        <taxon>Paraneoptera</taxon>
        <taxon>Hemiptera</taxon>
        <taxon>Heteroptera</taxon>
        <taxon>Panheteroptera</taxon>
        <taxon>Cimicomorpha</taxon>
        <taxon>Reduviidae</taxon>
        <taxon>Triatominae</taxon>
        <taxon>Panstrongylus</taxon>
    </lineage>
</organism>
<reference evidence="1" key="1">
    <citation type="journal article" date="2018" name="PLoS Negl. Trop. Dis.">
        <title>An insight into the salivary gland and fat body transcriptome of Panstrongylus lignarius (Hemiptera: Heteroptera), the main vector of Chagas disease in Peru.</title>
        <authorList>
            <person name="Nevoa J.C."/>
            <person name="Mendes M.T."/>
            <person name="da Silva M.V."/>
            <person name="Soares S.C."/>
            <person name="Oliveira C.J.F."/>
            <person name="Ribeiro J.M.C."/>
        </authorList>
    </citation>
    <scope>NUCLEOTIDE SEQUENCE</scope>
</reference>
<dbReference type="EMBL" id="GFTR01000255">
    <property type="protein sequence ID" value="JAW16171.1"/>
    <property type="molecule type" value="Transcribed_RNA"/>
</dbReference>
<protein>
    <submittedName>
        <fullName evidence="1">Putative secreted protein</fullName>
    </submittedName>
</protein>
<name>A0A224Y6G1_9HEMI</name>
<proteinExistence type="predicted"/>
<evidence type="ECO:0000313" key="1">
    <source>
        <dbReference type="EMBL" id="JAW16171.1"/>
    </source>
</evidence>
<sequence>MRSLTLAFASLTPYSKALARSSRKRENRIGLKIQPCLTPLSTSKKLEIESGPLTADAEFSKRIVKIVIIL</sequence>